<proteinExistence type="predicted"/>
<evidence type="ECO:0000313" key="2">
    <source>
        <dbReference type="EMBL" id="CAD2191185.1"/>
    </source>
</evidence>
<dbReference type="OrthoDB" id="10252587at2759"/>
<protein>
    <submittedName>
        <fullName evidence="2">Uncharacterized protein</fullName>
    </submittedName>
</protein>
<sequence>MFMIGNKIIIASIILVIISEKVESGRNKVTHNIDAEVSEIYSRLMDLLGQRDALVNQMNQMGTFILDSDRQNLLQQAHELYVIYEGINSEVKSDPGLNNNARLKSDIRSIGTSLTYTIDNLLQITTRFKNLNEGFNRINALMESMETISNHQKWHKKAQELKNLAQKLYQRHDVLFNDVQSYPELFTPQMENLNEIGTSLATIINNFHNLDN</sequence>
<evidence type="ECO:0000256" key="1">
    <source>
        <dbReference type="SAM" id="SignalP"/>
    </source>
</evidence>
<dbReference type="Proteomes" id="UP000580250">
    <property type="component" value="Unassembled WGS sequence"/>
</dbReference>
<gene>
    <name evidence="2" type="ORF">MENT_LOCUS44006</name>
</gene>
<reference evidence="2 3" key="1">
    <citation type="submission" date="2020-08" db="EMBL/GenBank/DDBJ databases">
        <authorList>
            <person name="Koutsovoulos G."/>
            <person name="Danchin GJ E."/>
        </authorList>
    </citation>
    <scope>NUCLEOTIDE SEQUENCE [LARGE SCALE GENOMIC DNA]</scope>
</reference>
<feature type="signal peptide" evidence="1">
    <location>
        <begin position="1"/>
        <end position="24"/>
    </location>
</feature>
<accession>A0A6V7WVU6</accession>
<name>A0A6V7WVU6_MELEN</name>
<comment type="caution">
    <text evidence="2">The sequence shown here is derived from an EMBL/GenBank/DDBJ whole genome shotgun (WGS) entry which is preliminary data.</text>
</comment>
<evidence type="ECO:0000313" key="3">
    <source>
        <dbReference type="Proteomes" id="UP000580250"/>
    </source>
</evidence>
<dbReference type="AlphaFoldDB" id="A0A6V7WVU6"/>
<organism evidence="2 3">
    <name type="scientific">Meloidogyne enterolobii</name>
    <name type="common">Root-knot nematode worm</name>
    <name type="synonym">Meloidogyne mayaguensis</name>
    <dbReference type="NCBI Taxonomy" id="390850"/>
    <lineage>
        <taxon>Eukaryota</taxon>
        <taxon>Metazoa</taxon>
        <taxon>Ecdysozoa</taxon>
        <taxon>Nematoda</taxon>
        <taxon>Chromadorea</taxon>
        <taxon>Rhabditida</taxon>
        <taxon>Tylenchina</taxon>
        <taxon>Tylenchomorpha</taxon>
        <taxon>Tylenchoidea</taxon>
        <taxon>Meloidogynidae</taxon>
        <taxon>Meloidogyninae</taxon>
        <taxon>Meloidogyne</taxon>
    </lineage>
</organism>
<dbReference type="EMBL" id="CAJEWN010000862">
    <property type="protein sequence ID" value="CAD2191185.1"/>
    <property type="molecule type" value="Genomic_DNA"/>
</dbReference>
<keyword evidence="1" id="KW-0732">Signal</keyword>
<feature type="chain" id="PRO_5027825131" evidence="1">
    <location>
        <begin position="25"/>
        <end position="212"/>
    </location>
</feature>